<name>A0AAD8MTN3_9APIA</name>
<evidence type="ECO:0000259" key="2">
    <source>
        <dbReference type="Pfam" id="PF24750"/>
    </source>
</evidence>
<accession>A0AAD8MTN3</accession>
<evidence type="ECO:0000313" key="3">
    <source>
        <dbReference type="EMBL" id="KAK1384557.1"/>
    </source>
</evidence>
<proteinExistence type="predicted"/>
<dbReference type="Pfam" id="PF00646">
    <property type="entry name" value="F-box"/>
    <property type="match status" value="1"/>
</dbReference>
<dbReference type="AlphaFoldDB" id="A0AAD8MTN3"/>
<dbReference type="Proteomes" id="UP001237642">
    <property type="component" value="Unassembled WGS sequence"/>
</dbReference>
<gene>
    <name evidence="3" type="ORF">POM88_022292</name>
</gene>
<dbReference type="InterPro" id="IPR056592">
    <property type="entry name" value="Beta-prop_At3g26010-like"/>
</dbReference>
<protein>
    <submittedName>
        <fullName evidence="3">E3 ubiquitin-protein ligase RING1-like</fullName>
    </submittedName>
</protein>
<evidence type="ECO:0000259" key="1">
    <source>
        <dbReference type="Pfam" id="PF00646"/>
    </source>
</evidence>
<dbReference type="InterPro" id="IPR036047">
    <property type="entry name" value="F-box-like_dom_sf"/>
</dbReference>
<feature type="domain" description="F-box protein At3g26010-like beta-propeller" evidence="2">
    <location>
        <begin position="127"/>
        <end position="328"/>
    </location>
</feature>
<comment type="caution">
    <text evidence="3">The sequence shown here is derived from an EMBL/GenBank/DDBJ whole genome shotgun (WGS) entry which is preliminary data.</text>
</comment>
<dbReference type="PANTHER" id="PTHR35546:SF21">
    <property type="entry name" value="F-BOX DOMAIN-CONTAINING PROTEIN"/>
    <property type="match status" value="1"/>
</dbReference>
<sequence>MCVYVTEGVKSENIKVDSKLIPMEEIEGQGKDNKVKDIGNDITFNVLSRLPTKTLIGMKRVSKEWQHLMLDRSFIQLQLKSWEPISGFFFQEKFQWCKEDIKSVNYILAEADATKVNSTVLNFLPETVVVQSSVHGLICCRSCFPSQNPIIYVCNPVNKEWISLPYPEPEIQDSLALGFDPFADPIDVSTDFKVIRVHEVDADMDNMDDIQFSFDVYSSQTRAWRKAVEICQCSSHLYKNKGLFVNGILYWLTHGDKILMFDVENELALLITLPLPLTHFNSIPEMCIGEWDGQLHYVLISEDGLQLWVLEEQYTSQWDLKCSISLDKFEEENRAFFYNIRDKITAATNSSPLIDPLVFKDGKLFMRITIDIFLFDFEAGKLKILCDLHQLGRNSMNSPTVLPYTMSLVPLDYI</sequence>
<keyword evidence="4" id="KW-1185">Reference proteome</keyword>
<reference evidence="3" key="1">
    <citation type="submission" date="2023-02" db="EMBL/GenBank/DDBJ databases">
        <title>Genome of toxic invasive species Heracleum sosnowskyi carries increased number of genes despite the absence of recent whole-genome duplications.</title>
        <authorList>
            <person name="Schelkunov M."/>
            <person name="Shtratnikova V."/>
            <person name="Makarenko M."/>
            <person name="Klepikova A."/>
            <person name="Omelchenko D."/>
            <person name="Novikova G."/>
            <person name="Obukhova E."/>
            <person name="Bogdanov V."/>
            <person name="Penin A."/>
            <person name="Logacheva M."/>
        </authorList>
    </citation>
    <scope>NUCLEOTIDE SEQUENCE</scope>
    <source>
        <strain evidence="3">Hsosn_3</strain>
        <tissue evidence="3">Leaf</tissue>
    </source>
</reference>
<reference evidence="3" key="2">
    <citation type="submission" date="2023-05" db="EMBL/GenBank/DDBJ databases">
        <authorList>
            <person name="Schelkunov M.I."/>
        </authorList>
    </citation>
    <scope>NUCLEOTIDE SEQUENCE</scope>
    <source>
        <strain evidence="3">Hsosn_3</strain>
        <tissue evidence="3">Leaf</tissue>
    </source>
</reference>
<dbReference type="InterPro" id="IPR055290">
    <property type="entry name" value="At3g26010-like"/>
</dbReference>
<dbReference type="EMBL" id="JAUIZM010000005">
    <property type="protein sequence ID" value="KAK1384557.1"/>
    <property type="molecule type" value="Genomic_DNA"/>
</dbReference>
<dbReference type="SUPFAM" id="SSF81383">
    <property type="entry name" value="F-box domain"/>
    <property type="match status" value="1"/>
</dbReference>
<evidence type="ECO:0000313" key="4">
    <source>
        <dbReference type="Proteomes" id="UP001237642"/>
    </source>
</evidence>
<dbReference type="NCBIfam" id="TIGR01640">
    <property type="entry name" value="F_box_assoc_1"/>
    <property type="match status" value="1"/>
</dbReference>
<feature type="domain" description="F-box" evidence="1">
    <location>
        <begin position="40"/>
        <end position="74"/>
    </location>
</feature>
<dbReference type="InterPro" id="IPR001810">
    <property type="entry name" value="F-box_dom"/>
</dbReference>
<dbReference type="InterPro" id="IPR017451">
    <property type="entry name" value="F-box-assoc_interact_dom"/>
</dbReference>
<organism evidence="3 4">
    <name type="scientific">Heracleum sosnowskyi</name>
    <dbReference type="NCBI Taxonomy" id="360622"/>
    <lineage>
        <taxon>Eukaryota</taxon>
        <taxon>Viridiplantae</taxon>
        <taxon>Streptophyta</taxon>
        <taxon>Embryophyta</taxon>
        <taxon>Tracheophyta</taxon>
        <taxon>Spermatophyta</taxon>
        <taxon>Magnoliopsida</taxon>
        <taxon>eudicotyledons</taxon>
        <taxon>Gunneridae</taxon>
        <taxon>Pentapetalae</taxon>
        <taxon>asterids</taxon>
        <taxon>campanulids</taxon>
        <taxon>Apiales</taxon>
        <taxon>Apiaceae</taxon>
        <taxon>Apioideae</taxon>
        <taxon>apioid superclade</taxon>
        <taxon>Tordylieae</taxon>
        <taxon>Tordyliinae</taxon>
        <taxon>Heracleum</taxon>
    </lineage>
</organism>
<dbReference type="PANTHER" id="PTHR35546">
    <property type="entry name" value="F-BOX PROTEIN INTERACTION DOMAIN PROTEIN-RELATED"/>
    <property type="match status" value="1"/>
</dbReference>
<dbReference type="Pfam" id="PF24750">
    <property type="entry name" value="b-prop_At3g26010-like"/>
    <property type="match status" value="1"/>
</dbReference>